<protein>
    <recommendedName>
        <fullName evidence="1">F-box domain-containing protein</fullName>
    </recommendedName>
</protein>
<dbReference type="InterPro" id="IPR036047">
    <property type="entry name" value="F-box-like_dom_sf"/>
</dbReference>
<dbReference type="Proteomes" id="UP000053558">
    <property type="component" value="Unassembled WGS sequence"/>
</dbReference>
<keyword evidence="3" id="KW-1185">Reference proteome</keyword>
<name>A0A5M3MWY2_CONPW</name>
<feature type="domain" description="F-box" evidence="1">
    <location>
        <begin position="2"/>
        <end position="48"/>
    </location>
</feature>
<dbReference type="SUPFAM" id="SSF81383">
    <property type="entry name" value="F-box domain"/>
    <property type="match status" value="1"/>
</dbReference>
<dbReference type="EMBL" id="JH711576">
    <property type="protein sequence ID" value="EIW83264.1"/>
    <property type="molecule type" value="Genomic_DNA"/>
</dbReference>
<dbReference type="InterPro" id="IPR001810">
    <property type="entry name" value="F-box_dom"/>
</dbReference>
<dbReference type="KEGG" id="cput:CONPUDRAFT_152290"/>
<dbReference type="OrthoDB" id="2670467at2759"/>
<dbReference type="CDD" id="cd09917">
    <property type="entry name" value="F-box_SF"/>
    <property type="match status" value="1"/>
</dbReference>
<comment type="caution">
    <text evidence="2">The sequence shown here is derived from an EMBL/GenBank/DDBJ whole genome shotgun (WGS) entry which is preliminary data.</text>
</comment>
<dbReference type="PROSITE" id="PS50181">
    <property type="entry name" value="FBOX"/>
    <property type="match status" value="1"/>
</dbReference>
<reference evidence="3" key="1">
    <citation type="journal article" date="2012" name="Science">
        <title>The Paleozoic origin of enzymatic lignin decomposition reconstructed from 31 fungal genomes.</title>
        <authorList>
            <person name="Floudas D."/>
            <person name="Binder M."/>
            <person name="Riley R."/>
            <person name="Barry K."/>
            <person name="Blanchette R.A."/>
            <person name="Henrissat B."/>
            <person name="Martinez A.T."/>
            <person name="Otillar R."/>
            <person name="Spatafora J.W."/>
            <person name="Yadav J.S."/>
            <person name="Aerts A."/>
            <person name="Benoit I."/>
            <person name="Boyd A."/>
            <person name="Carlson A."/>
            <person name="Copeland A."/>
            <person name="Coutinho P.M."/>
            <person name="de Vries R.P."/>
            <person name="Ferreira P."/>
            <person name="Findley K."/>
            <person name="Foster B."/>
            <person name="Gaskell J."/>
            <person name="Glotzer D."/>
            <person name="Gorecki P."/>
            <person name="Heitman J."/>
            <person name="Hesse C."/>
            <person name="Hori C."/>
            <person name="Igarashi K."/>
            <person name="Jurgens J.A."/>
            <person name="Kallen N."/>
            <person name="Kersten P."/>
            <person name="Kohler A."/>
            <person name="Kuees U."/>
            <person name="Kumar T.K.A."/>
            <person name="Kuo A."/>
            <person name="LaButti K."/>
            <person name="Larrondo L.F."/>
            <person name="Lindquist E."/>
            <person name="Ling A."/>
            <person name="Lombard V."/>
            <person name="Lucas S."/>
            <person name="Lundell T."/>
            <person name="Martin R."/>
            <person name="McLaughlin D.J."/>
            <person name="Morgenstern I."/>
            <person name="Morin E."/>
            <person name="Murat C."/>
            <person name="Nagy L.G."/>
            <person name="Nolan M."/>
            <person name="Ohm R.A."/>
            <person name="Patyshakuliyeva A."/>
            <person name="Rokas A."/>
            <person name="Ruiz-Duenas F.J."/>
            <person name="Sabat G."/>
            <person name="Salamov A."/>
            <person name="Samejima M."/>
            <person name="Schmutz J."/>
            <person name="Slot J.C."/>
            <person name="St John F."/>
            <person name="Stenlid J."/>
            <person name="Sun H."/>
            <person name="Sun S."/>
            <person name="Syed K."/>
            <person name="Tsang A."/>
            <person name="Wiebenga A."/>
            <person name="Young D."/>
            <person name="Pisabarro A."/>
            <person name="Eastwood D.C."/>
            <person name="Martin F."/>
            <person name="Cullen D."/>
            <person name="Grigoriev I.V."/>
            <person name="Hibbett D.S."/>
        </authorList>
    </citation>
    <scope>NUCLEOTIDE SEQUENCE [LARGE SCALE GENOMIC DNA]</scope>
    <source>
        <strain evidence="3">RWD-64-598 SS2</strain>
    </source>
</reference>
<accession>A0A5M3MWY2</accession>
<evidence type="ECO:0000313" key="2">
    <source>
        <dbReference type="EMBL" id="EIW83264.1"/>
    </source>
</evidence>
<dbReference type="GeneID" id="19202977"/>
<evidence type="ECO:0000259" key="1">
    <source>
        <dbReference type="PROSITE" id="PS50181"/>
    </source>
</evidence>
<proteinExistence type="predicted"/>
<sequence>MSLTLETLSLDVLISIAIFLDPPDVIHLRLTSKKLCDLSYERVVWIKLYNAYRHLTRPVGPSPAQTRDVLEKILVTSYMTHQNLFVTPKEPLSRLYDTGDQIFHEVIGRWALARTLRDGTRVLCYDLDFPDHEPREPTIAWLNDEGDFHIWDMRYHDVTLCNRRKIGLVLLELRTKDLAQEEFFDNPSPQGHGDTDPNAFFAAKVIILKVISTDTSSDVLVLEELYRFKHALDSSDPGLRASLSPSALIIQWAGDPKQAFVWDTEKLSEDPVAVTHRHATSEQYVLHTCSTTHVISRRSSLDILGTVLEATPLQSVISTTMLRPTAVVNMPGVIFFRLSILRDSVVDPITGYTEVVLIGTEQPGLRNNGNQCLSLVRLLIPPAPEGSGRPANIDMKLQELTDIPLTSFTAQPSATWNGCVRVASLRVIYDREARGYGTSLPIDRDQEQKELYIMEVTYDEKIQSATIRIAENVSLPADVHDIFNRQGSRLESFEAELGSGRLVYRCDLGIYESPQRKLGVLDFA</sequence>
<gene>
    <name evidence="2" type="ORF">CONPUDRAFT_152290</name>
</gene>
<organism evidence="2 3">
    <name type="scientific">Coniophora puteana (strain RWD-64-598)</name>
    <name type="common">Brown rot fungus</name>
    <dbReference type="NCBI Taxonomy" id="741705"/>
    <lineage>
        <taxon>Eukaryota</taxon>
        <taxon>Fungi</taxon>
        <taxon>Dikarya</taxon>
        <taxon>Basidiomycota</taxon>
        <taxon>Agaricomycotina</taxon>
        <taxon>Agaricomycetes</taxon>
        <taxon>Agaricomycetidae</taxon>
        <taxon>Boletales</taxon>
        <taxon>Coniophorineae</taxon>
        <taxon>Coniophoraceae</taxon>
        <taxon>Coniophora</taxon>
    </lineage>
</organism>
<dbReference type="AlphaFoldDB" id="A0A5M3MWY2"/>
<evidence type="ECO:0000313" key="3">
    <source>
        <dbReference type="Proteomes" id="UP000053558"/>
    </source>
</evidence>
<dbReference type="RefSeq" id="XP_007767073.1">
    <property type="nucleotide sequence ID" value="XM_007768883.1"/>
</dbReference>